<dbReference type="Pfam" id="PF05099">
    <property type="entry name" value="TerB"/>
    <property type="match status" value="1"/>
</dbReference>
<dbReference type="SUPFAM" id="SSF158682">
    <property type="entry name" value="TerB-like"/>
    <property type="match status" value="1"/>
</dbReference>
<dbReference type="InterPro" id="IPR007791">
    <property type="entry name" value="DjlA_N"/>
</dbReference>
<comment type="caution">
    <text evidence="2">The sequence shown here is derived from an EMBL/GenBank/DDBJ whole genome shotgun (WGS) entry which is preliminary data.</text>
</comment>
<evidence type="ECO:0000313" key="2">
    <source>
        <dbReference type="EMBL" id="MTV31827.1"/>
    </source>
</evidence>
<sequence>MSKHRSRWRSQQWRAELTAAYQENREDELLDLIVAAAALTARADGRVEEVERAQLLDFLDRRDLLWMRDSEEILAQFERCASAPDEHLSTLSRLRRYRDSRAAELILGVCDEVAAADCRLDPREDRVLRLVRASLDGGAVAAPATARRLAPQIH</sequence>
<evidence type="ECO:0000313" key="3">
    <source>
        <dbReference type="Proteomes" id="UP000439113"/>
    </source>
</evidence>
<evidence type="ECO:0000259" key="1">
    <source>
        <dbReference type="Pfam" id="PF05099"/>
    </source>
</evidence>
<gene>
    <name evidence="2" type="ORF">GJ654_12610</name>
</gene>
<name>A0A6N8DN36_RHOAC</name>
<accession>A0A6N8DN36</accession>
<dbReference type="Gene3D" id="1.10.3680.10">
    <property type="entry name" value="TerB-like"/>
    <property type="match status" value="1"/>
</dbReference>
<feature type="domain" description="Co-chaperone DjlA N-terminal" evidence="1">
    <location>
        <begin position="33"/>
        <end position="135"/>
    </location>
</feature>
<proteinExistence type="predicted"/>
<dbReference type="EMBL" id="WNKS01000011">
    <property type="protein sequence ID" value="MTV31827.1"/>
    <property type="molecule type" value="Genomic_DNA"/>
</dbReference>
<dbReference type="RefSeq" id="WP_155446512.1">
    <property type="nucleotide sequence ID" value="NZ_JAOQNR010000015.1"/>
</dbReference>
<dbReference type="CDD" id="cd07177">
    <property type="entry name" value="terB_like"/>
    <property type="match status" value="1"/>
</dbReference>
<reference evidence="2 3" key="1">
    <citation type="submission" date="2019-11" db="EMBL/GenBank/DDBJ databases">
        <title>Whole-genome sequence of a Rhodoblastus acidophilus DSM 142.</title>
        <authorList>
            <person name="Kyndt J.A."/>
            <person name="Meyer T.E."/>
        </authorList>
    </citation>
    <scope>NUCLEOTIDE SEQUENCE [LARGE SCALE GENOMIC DNA]</scope>
    <source>
        <strain evidence="2 3">DSM 142</strain>
    </source>
</reference>
<dbReference type="Proteomes" id="UP000439113">
    <property type="component" value="Unassembled WGS sequence"/>
</dbReference>
<dbReference type="OrthoDB" id="10003527at2"/>
<dbReference type="AlphaFoldDB" id="A0A6N8DN36"/>
<organism evidence="2 3">
    <name type="scientific">Rhodoblastus acidophilus</name>
    <name type="common">Rhodopseudomonas acidophila</name>
    <dbReference type="NCBI Taxonomy" id="1074"/>
    <lineage>
        <taxon>Bacteria</taxon>
        <taxon>Pseudomonadati</taxon>
        <taxon>Pseudomonadota</taxon>
        <taxon>Alphaproteobacteria</taxon>
        <taxon>Hyphomicrobiales</taxon>
        <taxon>Rhodoblastaceae</taxon>
        <taxon>Rhodoblastus</taxon>
    </lineage>
</organism>
<dbReference type="InterPro" id="IPR029024">
    <property type="entry name" value="TerB-like"/>
</dbReference>
<protein>
    <recommendedName>
        <fullName evidence="1">Co-chaperone DjlA N-terminal domain-containing protein</fullName>
    </recommendedName>
</protein>